<name>A0A553Z3T5_9ACTN</name>
<dbReference type="AlphaFoldDB" id="A0A553Z3T5"/>
<dbReference type="InterPro" id="IPR007278">
    <property type="entry name" value="DUF397"/>
</dbReference>
<feature type="domain" description="DUF397" evidence="1">
    <location>
        <begin position="12"/>
        <end position="67"/>
    </location>
</feature>
<proteinExistence type="predicted"/>
<comment type="caution">
    <text evidence="2">The sequence shown here is derived from an EMBL/GenBank/DDBJ whole genome shotgun (WGS) entry which is preliminary data.</text>
</comment>
<protein>
    <submittedName>
        <fullName evidence="2">DUF397 domain-containing protein</fullName>
    </submittedName>
</protein>
<keyword evidence="3" id="KW-1185">Reference proteome</keyword>
<evidence type="ECO:0000313" key="3">
    <source>
        <dbReference type="Proteomes" id="UP000320888"/>
    </source>
</evidence>
<organism evidence="2 3">
    <name type="scientific">Streptomyces benahoarensis</name>
    <dbReference type="NCBI Taxonomy" id="2595054"/>
    <lineage>
        <taxon>Bacteria</taxon>
        <taxon>Bacillati</taxon>
        <taxon>Actinomycetota</taxon>
        <taxon>Actinomycetes</taxon>
        <taxon>Kitasatosporales</taxon>
        <taxon>Streptomycetaceae</taxon>
        <taxon>Streptomyces</taxon>
    </lineage>
</organism>
<dbReference type="OrthoDB" id="4570646at2"/>
<reference evidence="2 3" key="1">
    <citation type="submission" date="2019-07" db="EMBL/GenBank/DDBJ databases">
        <title>Draft genome for Streptomyces benahoarensis MZ03-48.</title>
        <authorList>
            <person name="Gonzalez-Pimentel J.L."/>
        </authorList>
    </citation>
    <scope>NUCLEOTIDE SEQUENCE [LARGE SCALE GENOMIC DNA]</scope>
    <source>
        <strain evidence="2 3">MZ03-48</strain>
    </source>
</reference>
<sequence length="73" mass="7673">MKLGHRTELDAARWRKSSYSNGDGADCIEIADNLPGIVPVRDSKAAPGGPALVIPAGAWHRFVTAVKGEGFAV</sequence>
<gene>
    <name evidence="2" type="ORF">FNZ23_20200</name>
</gene>
<dbReference type="EMBL" id="VKLS01000286">
    <property type="protein sequence ID" value="TSB36059.1"/>
    <property type="molecule type" value="Genomic_DNA"/>
</dbReference>
<dbReference type="RefSeq" id="WP_143943529.1">
    <property type="nucleotide sequence ID" value="NZ_VKLS01000286.1"/>
</dbReference>
<dbReference type="Pfam" id="PF04149">
    <property type="entry name" value="DUF397"/>
    <property type="match status" value="1"/>
</dbReference>
<accession>A0A553Z3T5</accession>
<dbReference type="Proteomes" id="UP000320888">
    <property type="component" value="Unassembled WGS sequence"/>
</dbReference>
<evidence type="ECO:0000259" key="1">
    <source>
        <dbReference type="Pfam" id="PF04149"/>
    </source>
</evidence>
<evidence type="ECO:0000313" key="2">
    <source>
        <dbReference type="EMBL" id="TSB36059.1"/>
    </source>
</evidence>